<comment type="caution">
    <text evidence="1">The sequence shown here is derived from an EMBL/GenBank/DDBJ whole genome shotgun (WGS) entry which is preliminary data.</text>
</comment>
<dbReference type="EMBL" id="LKAM01000006">
    <property type="protein sequence ID" value="KUM48109.1"/>
    <property type="molecule type" value="Genomic_DNA"/>
</dbReference>
<evidence type="ECO:0000313" key="1">
    <source>
        <dbReference type="EMBL" id="KUM48109.1"/>
    </source>
</evidence>
<protein>
    <submittedName>
        <fullName evidence="1">Uncharacterized protein</fullName>
    </submittedName>
</protein>
<organism evidence="1">
    <name type="scientific">Picea glauca</name>
    <name type="common">White spruce</name>
    <name type="synonym">Pinus glauca</name>
    <dbReference type="NCBI Taxonomy" id="3330"/>
    <lineage>
        <taxon>Eukaryota</taxon>
        <taxon>Viridiplantae</taxon>
        <taxon>Streptophyta</taxon>
        <taxon>Embryophyta</taxon>
        <taxon>Tracheophyta</taxon>
        <taxon>Spermatophyta</taxon>
        <taxon>Pinopsida</taxon>
        <taxon>Pinidae</taxon>
        <taxon>Conifers I</taxon>
        <taxon>Pinales</taxon>
        <taxon>Pinaceae</taxon>
        <taxon>Picea</taxon>
    </lineage>
</organism>
<proteinExistence type="predicted"/>
<keyword evidence="1" id="KW-0496">Mitochondrion</keyword>
<accession>A0A101LZ91</accession>
<sequence>MKEFPDVFAWSYEDLKVYDTKVIQHVIPIKEDHKPFKQKLRRINPSPPNVGKAASHLYCCP</sequence>
<reference evidence="1" key="1">
    <citation type="journal article" date="2015" name="Genome Biol. Evol.">
        <title>Organellar Genomes of White Spruce (Picea glauca): Assembly and Annotation.</title>
        <authorList>
            <person name="Jackman S.D."/>
            <person name="Warren R.L."/>
            <person name="Gibb E.A."/>
            <person name="Vandervalk B.P."/>
            <person name="Mohamadi H."/>
            <person name="Chu J."/>
            <person name="Raymond A."/>
            <person name="Pleasance S."/>
            <person name="Coope R."/>
            <person name="Wildung M.R."/>
            <person name="Ritland C.E."/>
            <person name="Bousquet J."/>
            <person name="Jones S.J."/>
            <person name="Bohlmann J."/>
            <person name="Birol I."/>
        </authorList>
    </citation>
    <scope>NUCLEOTIDE SEQUENCE [LARGE SCALE GENOMIC DNA]</scope>
    <source>
        <tissue evidence="1">Flushing bud</tissue>
    </source>
</reference>
<gene>
    <name evidence="1" type="ORF">ABT39_MTgene5105</name>
</gene>
<geneLocation type="mitochondrion" evidence="1"/>
<name>A0A101LZ91_PICGL</name>
<dbReference type="AlphaFoldDB" id="A0A101LZ91"/>